<dbReference type="HOGENOM" id="CLU_1841030_0_0_6"/>
<feature type="compositionally biased region" description="Basic and acidic residues" evidence="1">
    <location>
        <begin position="98"/>
        <end position="109"/>
    </location>
</feature>
<protein>
    <submittedName>
        <fullName evidence="2">Uncharacterized protein</fullName>
    </submittedName>
</protein>
<gene>
    <name evidence="2" type="ordered locus">Avin_51140</name>
</gene>
<keyword evidence="3" id="KW-1185">Reference proteome</keyword>
<dbReference type="Proteomes" id="UP000002424">
    <property type="component" value="Chromosome"/>
</dbReference>
<dbReference type="AlphaFoldDB" id="C1DMC2"/>
<organism evidence="2 3">
    <name type="scientific">Azotobacter vinelandii (strain DJ / ATCC BAA-1303)</name>
    <dbReference type="NCBI Taxonomy" id="322710"/>
    <lineage>
        <taxon>Bacteria</taxon>
        <taxon>Pseudomonadati</taxon>
        <taxon>Pseudomonadota</taxon>
        <taxon>Gammaproteobacteria</taxon>
        <taxon>Pseudomonadales</taxon>
        <taxon>Pseudomonadaceae</taxon>
        <taxon>Azotobacter</taxon>
    </lineage>
</organism>
<evidence type="ECO:0000313" key="2">
    <source>
        <dbReference type="EMBL" id="ACO81199.1"/>
    </source>
</evidence>
<dbReference type="EMBL" id="CP001157">
    <property type="protein sequence ID" value="ACO81199.1"/>
    <property type="molecule type" value="Genomic_DNA"/>
</dbReference>
<sequence>MGRYGGIGGCGYSHGSTLRSEHGGSHPFGDRGYAGPVEPLLVLPVTDAEGTGSPFPGVRGPPAAGRECCGSLGAINGASARRTRRRAVGCGLGRGMARRGEVRVRTPRERHTRKGSGRRSAGLAEVEYVHERLPILKLL</sequence>
<evidence type="ECO:0000313" key="3">
    <source>
        <dbReference type="Proteomes" id="UP000002424"/>
    </source>
</evidence>
<feature type="region of interest" description="Disordered" evidence="1">
    <location>
        <begin position="97"/>
        <end position="119"/>
    </location>
</feature>
<evidence type="ECO:0000256" key="1">
    <source>
        <dbReference type="SAM" id="MobiDB-lite"/>
    </source>
</evidence>
<reference evidence="2 3" key="1">
    <citation type="journal article" date="2009" name="J. Bacteriol.">
        <title>Genome sequence of Azotobacter vinelandii, an obligate aerobe specialized to support diverse anaerobic metabolic processes.</title>
        <authorList>
            <person name="Setubal J.C."/>
            <person name="dos Santos P."/>
            <person name="Goldman B.S."/>
            <person name="Ertesvag H."/>
            <person name="Espin G."/>
            <person name="Rubio L.M."/>
            <person name="Valla S."/>
            <person name="Almeida N.F."/>
            <person name="Balasubramanian D."/>
            <person name="Cromes L."/>
            <person name="Curatti L."/>
            <person name="Du Z."/>
            <person name="Godsy E."/>
            <person name="Goodner B."/>
            <person name="Hellner-Burris K."/>
            <person name="Hernandez J.A."/>
            <person name="Houmiel K."/>
            <person name="Imperial J."/>
            <person name="Kennedy C."/>
            <person name="Larson T.J."/>
            <person name="Latreille P."/>
            <person name="Ligon L.S."/>
            <person name="Lu J."/>
            <person name="Maerk M."/>
            <person name="Miller N.M."/>
            <person name="Norton S."/>
            <person name="O'Carroll I.P."/>
            <person name="Paulsen I."/>
            <person name="Raulfs E.C."/>
            <person name="Roemer R."/>
            <person name="Rosser J."/>
            <person name="Segura D."/>
            <person name="Slater S."/>
            <person name="Stricklin S.L."/>
            <person name="Studholme D.J."/>
            <person name="Sun J."/>
            <person name="Viana C.J."/>
            <person name="Wallin E."/>
            <person name="Wang B."/>
            <person name="Wheeler C."/>
            <person name="Zhu H."/>
            <person name="Dean D.R."/>
            <person name="Dixon R."/>
            <person name="Wood D."/>
        </authorList>
    </citation>
    <scope>NUCLEOTIDE SEQUENCE [LARGE SCALE GENOMIC DNA]</scope>
    <source>
        <strain evidence="3">DJ / ATCC BAA-1303</strain>
    </source>
</reference>
<dbReference type="KEGG" id="avn:Avin_51140"/>
<dbReference type="EnsemblBacteria" id="ACO81199">
    <property type="protein sequence ID" value="ACO81199"/>
    <property type="gene ID" value="Avin_51140"/>
</dbReference>
<accession>C1DMC2</accession>
<proteinExistence type="predicted"/>
<name>C1DMC2_AZOVD</name>